<dbReference type="GO" id="GO:0005634">
    <property type="term" value="C:nucleus"/>
    <property type="evidence" value="ECO:0007669"/>
    <property type="project" value="UniProtKB-SubCell"/>
</dbReference>
<dbReference type="SUPFAM" id="SSF49764">
    <property type="entry name" value="HSP20-like chaperones"/>
    <property type="match status" value="1"/>
</dbReference>
<evidence type="ECO:0000313" key="5">
    <source>
        <dbReference type="EMBL" id="CAJ1969063.1"/>
    </source>
</evidence>
<reference evidence="5" key="1">
    <citation type="submission" date="2023-10" db="EMBL/GenBank/DDBJ databases">
        <authorList>
            <person name="Domelevo Entfellner J.-B."/>
        </authorList>
    </citation>
    <scope>NUCLEOTIDE SEQUENCE</scope>
</reference>
<dbReference type="GO" id="GO:0051131">
    <property type="term" value="P:chaperone-mediated protein complex assembly"/>
    <property type="evidence" value="ECO:0007669"/>
    <property type="project" value="TreeGrafter"/>
</dbReference>
<evidence type="ECO:0000313" key="6">
    <source>
        <dbReference type="Proteomes" id="UP001189624"/>
    </source>
</evidence>
<gene>
    <name evidence="5" type="ORF">AYBTSS11_LOCUS22063</name>
</gene>
<evidence type="ECO:0000256" key="1">
    <source>
        <dbReference type="ARBA" id="ARBA00025733"/>
    </source>
</evidence>
<dbReference type="GO" id="GO:0006457">
    <property type="term" value="P:protein folding"/>
    <property type="evidence" value="ECO:0007669"/>
    <property type="project" value="TreeGrafter"/>
</dbReference>
<keyword evidence="6" id="KW-1185">Reference proteome</keyword>
<dbReference type="Proteomes" id="UP001189624">
    <property type="component" value="Chromosome 7"/>
</dbReference>
<name>A0AA86TAF1_9FABA</name>
<feature type="compositionally biased region" description="Basic and acidic residues" evidence="3">
    <location>
        <begin position="148"/>
        <end position="158"/>
    </location>
</feature>
<keyword evidence="2" id="KW-0963">Cytoplasm</keyword>
<feature type="compositionally biased region" description="Basic and acidic residues" evidence="3">
    <location>
        <begin position="170"/>
        <end position="180"/>
    </location>
</feature>
<dbReference type="CDD" id="cd06465">
    <property type="entry name" value="p23_hB-ind1_like"/>
    <property type="match status" value="1"/>
</dbReference>
<keyword evidence="2" id="KW-0143">Chaperone</keyword>
<dbReference type="GO" id="GO:0009408">
    <property type="term" value="P:response to heat"/>
    <property type="evidence" value="ECO:0007669"/>
    <property type="project" value="UniProtKB-ARBA"/>
</dbReference>
<dbReference type="Gene3D" id="2.60.40.790">
    <property type="match status" value="1"/>
</dbReference>
<feature type="region of interest" description="Disordered" evidence="3">
    <location>
        <begin position="134"/>
        <end position="180"/>
    </location>
</feature>
<comment type="similarity">
    <text evidence="1 2">Belongs to the p23/wos2 family.</text>
</comment>
<dbReference type="Pfam" id="PF04969">
    <property type="entry name" value="CS"/>
    <property type="match status" value="1"/>
</dbReference>
<comment type="subunit">
    <text evidence="2">Interacts with HSP90 in an ATP-dependent manner.</text>
</comment>
<accession>A0AA86TAF1</accession>
<dbReference type="GO" id="GO:0051087">
    <property type="term" value="F:protein-folding chaperone binding"/>
    <property type="evidence" value="ECO:0007669"/>
    <property type="project" value="UniProtKB-ARBA"/>
</dbReference>
<dbReference type="InterPro" id="IPR045250">
    <property type="entry name" value="p23-like"/>
</dbReference>
<dbReference type="Gramene" id="rna-AYBTSS11_LOCUS22063">
    <property type="protein sequence ID" value="CAJ1969063.1"/>
    <property type="gene ID" value="gene-AYBTSS11_LOCUS22063"/>
</dbReference>
<dbReference type="PANTHER" id="PTHR22932:SF22">
    <property type="entry name" value="CO-CHAPERONE PROTEIN P23"/>
    <property type="match status" value="1"/>
</dbReference>
<dbReference type="AlphaFoldDB" id="A0AA86TAF1"/>
<feature type="domain" description="CS" evidence="4">
    <location>
        <begin position="2"/>
        <end position="91"/>
    </location>
</feature>
<sequence>MSRHPEVKWAQRLDKAYVTIQLPDAKNAKVDLTPDGVFTFSASAGAQENLYELKLELFDRVNVKESKINVGVRGIFCVVQKLEQGWWKRLLTAEGRPPHYVKVDWDKWVDEIEDEGFGGDLEFGGMDFSKFDGMDNGAMDDDFEDSDGEGKELSEPGKQDINNEASTIEEQDREKVAAST</sequence>
<dbReference type="InterPro" id="IPR008978">
    <property type="entry name" value="HSP20-like_chaperone"/>
</dbReference>
<dbReference type="PANTHER" id="PTHR22932">
    <property type="entry name" value="TELOMERASE-BINDING PROTEIN P23 HSP90 CO-CHAPERONE"/>
    <property type="match status" value="1"/>
</dbReference>
<comment type="function">
    <text evidence="2">Acts as a co-chaperone for HSP90.</text>
</comment>
<evidence type="ECO:0000256" key="2">
    <source>
        <dbReference type="RuleBase" id="RU369032"/>
    </source>
</evidence>
<dbReference type="FunFam" id="2.60.40.790:FF:000013">
    <property type="entry name" value="Very-long-chain (3R)-3-hydroxyacyl-CoA dehydratase"/>
    <property type="match status" value="1"/>
</dbReference>
<proteinExistence type="inferred from homology"/>
<dbReference type="PROSITE" id="PS51203">
    <property type="entry name" value="CS"/>
    <property type="match status" value="1"/>
</dbReference>
<dbReference type="InterPro" id="IPR007052">
    <property type="entry name" value="CS_dom"/>
</dbReference>
<dbReference type="GO" id="GO:0101031">
    <property type="term" value="C:protein folding chaperone complex"/>
    <property type="evidence" value="ECO:0007669"/>
    <property type="project" value="UniProtKB-ARBA"/>
</dbReference>
<dbReference type="GO" id="GO:0005829">
    <property type="term" value="C:cytosol"/>
    <property type="evidence" value="ECO:0007669"/>
    <property type="project" value="TreeGrafter"/>
</dbReference>
<feature type="compositionally biased region" description="Acidic residues" evidence="3">
    <location>
        <begin position="138"/>
        <end position="147"/>
    </location>
</feature>
<evidence type="ECO:0000256" key="3">
    <source>
        <dbReference type="SAM" id="MobiDB-lite"/>
    </source>
</evidence>
<protein>
    <recommendedName>
        <fullName evidence="2">Co-chaperone protein p23</fullName>
    </recommendedName>
</protein>
<dbReference type="GO" id="GO:0051879">
    <property type="term" value="F:Hsp90 protein binding"/>
    <property type="evidence" value="ECO:0007669"/>
    <property type="project" value="UniProtKB-UniRule"/>
</dbReference>
<dbReference type="EMBL" id="OY731404">
    <property type="protein sequence ID" value="CAJ1969063.1"/>
    <property type="molecule type" value="Genomic_DNA"/>
</dbReference>
<comment type="subcellular location">
    <subcellularLocation>
        <location evidence="2">Cytoplasm</location>
    </subcellularLocation>
    <subcellularLocation>
        <location evidence="2">Nucleus</location>
    </subcellularLocation>
</comment>
<evidence type="ECO:0000259" key="4">
    <source>
        <dbReference type="PROSITE" id="PS51203"/>
    </source>
</evidence>
<keyword evidence="2" id="KW-0539">Nucleus</keyword>
<organism evidence="5 6">
    <name type="scientific">Sphenostylis stenocarpa</name>
    <dbReference type="NCBI Taxonomy" id="92480"/>
    <lineage>
        <taxon>Eukaryota</taxon>
        <taxon>Viridiplantae</taxon>
        <taxon>Streptophyta</taxon>
        <taxon>Embryophyta</taxon>
        <taxon>Tracheophyta</taxon>
        <taxon>Spermatophyta</taxon>
        <taxon>Magnoliopsida</taxon>
        <taxon>eudicotyledons</taxon>
        <taxon>Gunneridae</taxon>
        <taxon>Pentapetalae</taxon>
        <taxon>rosids</taxon>
        <taxon>fabids</taxon>
        <taxon>Fabales</taxon>
        <taxon>Fabaceae</taxon>
        <taxon>Papilionoideae</taxon>
        <taxon>50 kb inversion clade</taxon>
        <taxon>NPAAA clade</taxon>
        <taxon>indigoferoid/millettioid clade</taxon>
        <taxon>Phaseoleae</taxon>
        <taxon>Sphenostylis</taxon>
    </lineage>
</organism>